<evidence type="ECO:0000313" key="3">
    <source>
        <dbReference type="Proteomes" id="UP000075682"/>
    </source>
</evidence>
<reference evidence="2 3" key="1">
    <citation type="submission" date="2015-06" db="EMBL/GenBank/DDBJ databases">
        <title>Improved classification and identification of acetic acid bacteria using matrix-assisted laser desorption/ionization time-of-flight mass spectrometry; Gluconobacter nephelii and Gluconobacter uchimurae are later heterotypic synonyms of Gluconobacter japonicus and Gluconobacter oxydans, respectively.</title>
        <authorList>
            <person name="Li L."/>
            <person name="Cleenwerck I."/>
            <person name="De Vuyst L."/>
            <person name="Vandamme P."/>
        </authorList>
    </citation>
    <scope>NUCLEOTIDE SEQUENCE [LARGE SCALE GENOMIC DNA]</scope>
    <source>
        <strain evidence="2 3">LMG 1356</strain>
    </source>
</reference>
<sequence length="215" mass="21967">MSVPVRTGSSRTVVFNGAGAGAGLTSLVALVEDGRVVAEKLMAGRGASEHFAPAIRDLLTQNDWTTAPDRVVAVLGPGSFTGLRSSLSLAAGLAAGWNCPTIGVTLGEAIRATLCRSDAVCVSIARRGRVFVDPPHGPVTASQTVDLDPADWACVTGDAVSEKPDWPCPVLSCDAPTALGIVRAAQSVSPGPLMPLYVDPPEAKPPAAGLRPLPL</sequence>
<dbReference type="Proteomes" id="UP000075682">
    <property type="component" value="Unassembled WGS sequence"/>
</dbReference>
<dbReference type="EMBL" id="LHZN01000131">
    <property type="protein sequence ID" value="KXV37962.1"/>
    <property type="molecule type" value="Genomic_DNA"/>
</dbReference>
<dbReference type="Gene3D" id="3.30.420.40">
    <property type="match status" value="1"/>
</dbReference>
<dbReference type="GO" id="GO:0002949">
    <property type="term" value="P:tRNA threonylcarbamoyladenosine modification"/>
    <property type="evidence" value="ECO:0007669"/>
    <property type="project" value="InterPro"/>
</dbReference>
<organism evidence="2 3">
    <name type="scientific">Gluconobacter albidus</name>
    <dbReference type="NCBI Taxonomy" id="318683"/>
    <lineage>
        <taxon>Bacteria</taxon>
        <taxon>Pseudomonadati</taxon>
        <taxon>Pseudomonadota</taxon>
        <taxon>Alphaproteobacteria</taxon>
        <taxon>Acetobacterales</taxon>
        <taxon>Acetobacteraceae</taxon>
        <taxon>Gluconobacter</taxon>
    </lineage>
</organism>
<accession>A0AAW3QZ00</accession>
<protein>
    <recommendedName>
        <fullName evidence="1">Gcp-like domain-containing protein</fullName>
    </recommendedName>
</protein>
<dbReference type="Pfam" id="PF00814">
    <property type="entry name" value="TsaD"/>
    <property type="match status" value="1"/>
</dbReference>
<dbReference type="InterPro" id="IPR022496">
    <property type="entry name" value="T6A_TsaB"/>
</dbReference>
<feature type="domain" description="Gcp-like" evidence="1">
    <location>
        <begin position="43"/>
        <end position="112"/>
    </location>
</feature>
<dbReference type="InterPro" id="IPR000905">
    <property type="entry name" value="Gcp-like_dom"/>
</dbReference>
<name>A0AAW3QZ00_9PROT</name>
<dbReference type="InterPro" id="IPR043129">
    <property type="entry name" value="ATPase_NBD"/>
</dbReference>
<dbReference type="SUPFAM" id="SSF53067">
    <property type="entry name" value="Actin-like ATPase domain"/>
    <property type="match status" value="1"/>
</dbReference>
<evidence type="ECO:0000259" key="1">
    <source>
        <dbReference type="Pfam" id="PF00814"/>
    </source>
</evidence>
<dbReference type="AlphaFoldDB" id="A0AAW3QZ00"/>
<gene>
    <name evidence="2" type="ORF">AD941_08270</name>
</gene>
<proteinExistence type="predicted"/>
<dbReference type="NCBIfam" id="TIGR03725">
    <property type="entry name" value="T6A_YeaZ"/>
    <property type="match status" value="1"/>
</dbReference>
<comment type="caution">
    <text evidence="2">The sequence shown here is derived from an EMBL/GenBank/DDBJ whole genome shotgun (WGS) entry which is preliminary data.</text>
</comment>
<evidence type="ECO:0000313" key="2">
    <source>
        <dbReference type="EMBL" id="KXV37962.1"/>
    </source>
</evidence>